<feature type="region of interest" description="Disordered" evidence="1">
    <location>
        <begin position="1"/>
        <end position="109"/>
    </location>
</feature>
<protein>
    <recommendedName>
        <fullName evidence="4">Calponin-homology (CH) domain-containing protein</fullName>
    </recommendedName>
</protein>
<feature type="region of interest" description="Disordered" evidence="1">
    <location>
        <begin position="124"/>
        <end position="155"/>
    </location>
</feature>
<dbReference type="PANTHER" id="PTHR38702">
    <property type="entry name" value="CALPONIN-HOMOLOGY (CH) DOMAIN-CONTAINING PROTEIN"/>
    <property type="match status" value="1"/>
</dbReference>
<name>A0A6G1GWS9_9PEZI</name>
<accession>A0A6G1GWS9</accession>
<evidence type="ECO:0008006" key="4">
    <source>
        <dbReference type="Google" id="ProtNLM"/>
    </source>
</evidence>
<feature type="region of interest" description="Disordered" evidence="1">
    <location>
        <begin position="191"/>
        <end position="233"/>
    </location>
</feature>
<gene>
    <name evidence="2" type="ORF">K402DRAFT_394756</name>
</gene>
<evidence type="ECO:0000256" key="1">
    <source>
        <dbReference type="SAM" id="MobiDB-lite"/>
    </source>
</evidence>
<reference evidence="2" key="1">
    <citation type="journal article" date="2020" name="Stud. Mycol.">
        <title>101 Dothideomycetes genomes: a test case for predicting lifestyles and emergence of pathogens.</title>
        <authorList>
            <person name="Haridas S."/>
            <person name="Albert R."/>
            <person name="Binder M."/>
            <person name="Bloem J."/>
            <person name="Labutti K."/>
            <person name="Salamov A."/>
            <person name="Andreopoulos B."/>
            <person name="Baker S."/>
            <person name="Barry K."/>
            <person name="Bills G."/>
            <person name="Bluhm B."/>
            <person name="Cannon C."/>
            <person name="Castanera R."/>
            <person name="Culley D."/>
            <person name="Daum C."/>
            <person name="Ezra D."/>
            <person name="Gonzalez J."/>
            <person name="Henrissat B."/>
            <person name="Kuo A."/>
            <person name="Liang C."/>
            <person name="Lipzen A."/>
            <person name="Lutzoni F."/>
            <person name="Magnuson J."/>
            <person name="Mondo S."/>
            <person name="Nolan M."/>
            <person name="Ohm R."/>
            <person name="Pangilinan J."/>
            <person name="Park H.-J."/>
            <person name="Ramirez L."/>
            <person name="Alfaro M."/>
            <person name="Sun H."/>
            <person name="Tritt A."/>
            <person name="Yoshinaga Y."/>
            <person name="Zwiers L.-H."/>
            <person name="Turgeon B."/>
            <person name="Goodwin S."/>
            <person name="Spatafora J."/>
            <person name="Crous P."/>
            <person name="Grigoriev I."/>
        </authorList>
    </citation>
    <scope>NUCLEOTIDE SEQUENCE</scope>
    <source>
        <strain evidence="2">CBS 113979</strain>
    </source>
</reference>
<dbReference type="PANTHER" id="PTHR38702:SF1">
    <property type="entry name" value="CALPONIN-HOMOLOGY (CH) DOMAIN-CONTAINING PROTEIN"/>
    <property type="match status" value="1"/>
</dbReference>
<feature type="compositionally biased region" description="Polar residues" evidence="1">
    <location>
        <begin position="212"/>
        <end position="225"/>
    </location>
</feature>
<dbReference type="Proteomes" id="UP000800041">
    <property type="component" value="Unassembled WGS sequence"/>
</dbReference>
<evidence type="ECO:0000313" key="2">
    <source>
        <dbReference type="EMBL" id="KAF1985416.1"/>
    </source>
</evidence>
<feature type="compositionally biased region" description="Polar residues" evidence="1">
    <location>
        <begin position="100"/>
        <end position="109"/>
    </location>
</feature>
<organism evidence="2 3">
    <name type="scientific">Aulographum hederae CBS 113979</name>
    <dbReference type="NCBI Taxonomy" id="1176131"/>
    <lineage>
        <taxon>Eukaryota</taxon>
        <taxon>Fungi</taxon>
        <taxon>Dikarya</taxon>
        <taxon>Ascomycota</taxon>
        <taxon>Pezizomycotina</taxon>
        <taxon>Dothideomycetes</taxon>
        <taxon>Pleosporomycetidae</taxon>
        <taxon>Aulographales</taxon>
        <taxon>Aulographaceae</taxon>
    </lineage>
</organism>
<feature type="compositionally biased region" description="Low complexity" evidence="1">
    <location>
        <begin position="124"/>
        <end position="144"/>
    </location>
</feature>
<proteinExistence type="predicted"/>
<dbReference type="AlphaFoldDB" id="A0A6G1GWS9"/>
<dbReference type="EMBL" id="ML977162">
    <property type="protein sequence ID" value="KAF1985416.1"/>
    <property type="molecule type" value="Genomic_DNA"/>
</dbReference>
<evidence type="ECO:0000313" key="3">
    <source>
        <dbReference type="Proteomes" id="UP000800041"/>
    </source>
</evidence>
<dbReference type="OrthoDB" id="2534759at2759"/>
<sequence length="590" mass="65927">MDIPQAEDNLGIMDTPTDQPLVLPGEGKLPSPTDSTESLSEHFLSPQTTISPPMTPPEASDLQQELLTPRANVMPGSEATYASATDVSGSDYDADERTDSPSPTISPTLALSAVPNLDRSLSSASSVSSVSGRSSSSRLSDGASTGRRNGYIRPQGTSFANSAVKRESVMNLGSIIHLQYYFARTGLLEGKGGHSKSRKSSAAGGAPGDSPQIVSSSPDSYTRYTPSGMPVEPKYQAEPEMEQLELEQDDQGAMMLAPTVSTYRHPSIYVPPPPDMDVLRRELRENLEATLKVCQEVEKAQDANFINSPPPNMTEFPAGENQGWHEVQGVNLLDVTTLAIRAAKNYYTAHEQPQKLYAIKSERQIRCDLYGVLDVLKRMANRKFSGGIQWGERVAIVAWVDSILKLLKTEEEQERAEQAEWESRKWTSGDWTGKEHKREWLFLRSFVEDPEQLPEWTDVHEEGIELPTPFLKQFQNGLRLVKLHNSLVKQSKRQFEDIKVFHTDTTKPYRCAENLRYWVKAAELRWETKIEVDVMGVVNNTNEAAWRGFDKAILTWCQGVRKEITADWQESKRAAMVKMPTFMVEEDGLQ</sequence>
<keyword evidence="3" id="KW-1185">Reference proteome</keyword>